<dbReference type="RefSeq" id="WP_330973832.1">
    <property type="nucleotide sequence ID" value="NZ_JAZGLY010000002.1"/>
</dbReference>
<keyword evidence="5 7" id="KW-0472">Membrane</keyword>
<gene>
    <name evidence="10" type="ORF">V2H41_03975</name>
</gene>
<dbReference type="InterPro" id="IPR008969">
    <property type="entry name" value="CarboxyPept-like_regulatory"/>
</dbReference>
<evidence type="ECO:0000256" key="1">
    <source>
        <dbReference type="ARBA" id="ARBA00004571"/>
    </source>
</evidence>
<dbReference type="Gene3D" id="2.40.170.20">
    <property type="entry name" value="TonB-dependent receptor, beta-barrel domain"/>
    <property type="match status" value="1"/>
</dbReference>
<dbReference type="EMBL" id="JAZGLY010000002">
    <property type="protein sequence ID" value="MEE6186423.1"/>
    <property type="molecule type" value="Genomic_DNA"/>
</dbReference>
<protein>
    <submittedName>
        <fullName evidence="10">SusC/RagA family TonB-linked outer membrane protein</fullName>
    </submittedName>
</protein>
<evidence type="ECO:0000256" key="3">
    <source>
        <dbReference type="ARBA" id="ARBA00022452"/>
    </source>
</evidence>
<feature type="domain" description="TonB-dependent receptor plug" evidence="9">
    <location>
        <begin position="118"/>
        <end position="242"/>
    </location>
</feature>
<keyword evidence="3 7" id="KW-1134">Transmembrane beta strand</keyword>
<dbReference type="Gene3D" id="2.170.130.10">
    <property type="entry name" value="TonB-dependent receptor, plug domain"/>
    <property type="match status" value="1"/>
</dbReference>
<comment type="caution">
    <text evidence="10">The sequence shown here is derived from an EMBL/GenBank/DDBJ whole genome shotgun (WGS) entry which is preliminary data.</text>
</comment>
<dbReference type="Pfam" id="PF13715">
    <property type="entry name" value="CarbopepD_reg_2"/>
    <property type="match status" value="1"/>
</dbReference>
<keyword evidence="6 7" id="KW-0998">Cell outer membrane</keyword>
<dbReference type="InterPro" id="IPR039426">
    <property type="entry name" value="TonB-dep_rcpt-like"/>
</dbReference>
<comment type="subcellular location">
    <subcellularLocation>
        <location evidence="1 7">Cell outer membrane</location>
        <topology evidence="1 7">Multi-pass membrane protein</topology>
    </subcellularLocation>
</comment>
<reference evidence="10 11" key="1">
    <citation type="submission" date="2024-01" db="EMBL/GenBank/DDBJ databases">
        <title>Niabella digestum sp. nov., isolated from waste digestion system.</title>
        <authorList>
            <person name="Zhang L."/>
        </authorList>
    </citation>
    <scope>NUCLEOTIDE SEQUENCE [LARGE SCALE GENOMIC DNA]</scope>
    <source>
        <strain evidence="10 11">A18</strain>
    </source>
</reference>
<evidence type="ECO:0000256" key="4">
    <source>
        <dbReference type="ARBA" id="ARBA00022692"/>
    </source>
</evidence>
<dbReference type="InterPro" id="IPR036942">
    <property type="entry name" value="Beta-barrel_TonB_sf"/>
</dbReference>
<comment type="similarity">
    <text evidence="7">Belongs to the TonB-dependent receptor family.</text>
</comment>
<evidence type="ECO:0000256" key="7">
    <source>
        <dbReference type="PROSITE-ProRule" id="PRU01360"/>
    </source>
</evidence>
<keyword evidence="8" id="KW-0732">Signal</keyword>
<dbReference type="InterPro" id="IPR012910">
    <property type="entry name" value="Plug_dom"/>
</dbReference>
<dbReference type="InterPro" id="IPR037066">
    <property type="entry name" value="Plug_dom_sf"/>
</dbReference>
<dbReference type="Proteomes" id="UP001357452">
    <property type="component" value="Unassembled WGS sequence"/>
</dbReference>
<organism evidence="10 11">
    <name type="scientific">Niabella digestorum</name>
    <dbReference type="NCBI Taxonomy" id="3117701"/>
    <lineage>
        <taxon>Bacteria</taxon>
        <taxon>Pseudomonadati</taxon>
        <taxon>Bacteroidota</taxon>
        <taxon>Chitinophagia</taxon>
        <taxon>Chitinophagales</taxon>
        <taxon>Chitinophagaceae</taxon>
        <taxon>Niabella</taxon>
    </lineage>
</organism>
<dbReference type="InterPro" id="IPR023997">
    <property type="entry name" value="TonB-dep_OMP_SusC/RagA_CS"/>
</dbReference>
<proteinExistence type="inferred from homology"/>
<keyword evidence="2 7" id="KW-0813">Transport</keyword>
<dbReference type="Pfam" id="PF07715">
    <property type="entry name" value="Plug"/>
    <property type="match status" value="1"/>
</dbReference>
<dbReference type="SUPFAM" id="SSF49464">
    <property type="entry name" value="Carboxypeptidase regulatory domain-like"/>
    <property type="match status" value="1"/>
</dbReference>
<evidence type="ECO:0000313" key="11">
    <source>
        <dbReference type="Proteomes" id="UP001357452"/>
    </source>
</evidence>
<dbReference type="Gene3D" id="2.60.40.1120">
    <property type="entry name" value="Carboxypeptidase-like, regulatory domain"/>
    <property type="match status" value="1"/>
</dbReference>
<keyword evidence="4 7" id="KW-0812">Transmembrane</keyword>
<evidence type="ECO:0000256" key="5">
    <source>
        <dbReference type="ARBA" id="ARBA00023136"/>
    </source>
</evidence>
<dbReference type="PROSITE" id="PS52016">
    <property type="entry name" value="TONB_DEPENDENT_REC_3"/>
    <property type="match status" value="1"/>
</dbReference>
<dbReference type="InterPro" id="IPR023996">
    <property type="entry name" value="TonB-dep_OMP_SusC/RagA"/>
</dbReference>
<accession>A0ABU7REL1</accession>
<evidence type="ECO:0000256" key="8">
    <source>
        <dbReference type="SAM" id="SignalP"/>
    </source>
</evidence>
<feature type="signal peptide" evidence="8">
    <location>
        <begin position="1"/>
        <end position="23"/>
    </location>
</feature>
<dbReference type="NCBIfam" id="TIGR04056">
    <property type="entry name" value="OMP_RagA_SusC"/>
    <property type="match status" value="1"/>
</dbReference>
<keyword evidence="11" id="KW-1185">Reference proteome</keyword>
<sequence>MKTRMQRMLLALLLCCTSLLSYGQQRTITGTVIDEQGKAVAGATVAVKGTNVATATDDEGNFSINATSNVLEVSAVGFETTQVNIEGTTSVTVVLKAGAIKAEEEVVVTALGIKRQAKSLGYAVQEVKGETLAGMKETNITNALTGQVAGLQIMRSSNGPAGSSKILLRGFTSLTNDNQPLIVVDGVPMNNFVGQSNSDYWNPSLDMGNGLSDLNAEDIANISVLKGPSAAALYGTRAGNGVILITTKTGRAQKGLGISINSSVGFENPFMIPDMQSAFGQGSNGIFDPASSSSWGPKIEGQPVKNWDSTTSPMRAYDNIHNFLKTGIISNQNISFQQMLGKISFYSSYNRVDNTSMIPGAKLIRNNIMARTTAKLGEAEKFTIDAKLQYNNTQAKNRPMSGVNDNNVFRLLNLFPRSLNITDFRNPLNEAGNMRWYGSGNGVNPYWAEKYNLNEDIRDRFLLNGNIKYEFTDWLMGEIRVGTDMYTTNTEAKTYAGSPLVTNGQYRMGKDVFQETNYSAMFTAKKDNLFEKIGGQLMIGGNLMDQKTSGLSATASPLEVPNLFAITNAMGNPSITQQYTHKKINSVFGSGQLSYDGVLFIDATFRNDWSSALSEFNRSFFYPSVSASFVFSDLISRNKDLPSWFSYGKLRASYSSVGNDMFPYQLFNTYTISKDPNGVTNAGTNSIYFSDSVKNELIKNVELGTELRFLKNRLGIDFTYYKSNATNQLIRLPLDPMSGYSFRMINAGNIQNQGIELVINGQILQSSSGLNWSSTLNFSRNRTKIVDLADHLGVSRYQIGGYDALKIMAITGSYYGDIYGSRFKRVTDPNSPYYGQLIVRSDNGLPQVGETDAKLGNQQADMLLGWSNQFHYKNFSFSFLIDGRFGGEIFSATNYFMQTAGTAAATVVNGERAPFIVDGVTEVVVDGVVVGYEKNTIAANPQQYWGSLGGGNLGIHERNVYDATNIRLRNVQLNYRLPNTWANKIGMQGAQIGVSCNNVWMIKSHMNGVDPESVFALGTNAVGFENMAPPTSRTFFINLSLNF</sequence>
<dbReference type="SUPFAM" id="SSF56935">
    <property type="entry name" value="Porins"/>
    <property type="match status" value="1"/>
</dbReference>
<evidence type="ECO:0000313" key="10">
    <source>
        <dbReference type="EMBL" id="MEE6186423.1"/>
    </source>
</evidence>
<dbReference type="NCBIfam" id="TIGR04057">
    <property type="entry name" value="SusC_RagA_signa"/>
    <property type="match status" value="1"/>
</dbReference>
<feature type="chain" id="PRO_5045058255" evidence="8">
    <location>
        <begin position="24"/>
        <end position="1043"/>
    </location>
</feature>
<name>A0ABU7REL1_9BACT</name>
<evidence type="ECO:0000256" key="2">
    <source>
        <dbReference type="ARBA" id="ARBA00022448"/>
    </source>
</evidence>
<evidence type="ECO:0000256" key="6">
    <source>
        <dbReference type="ARBA" id="ARBA00023237"/>
    </source>
</evidence>
<evidence type="ECO:0000259" key="9">
    <source>
        <dbReference type="Pfam" id="PF07715"/>
    </source>
</evidence>